<gene>
    <name evidence="3" type="ORF">M422DRAFT_266865</name>
</gene>
<dbReference type="Proteomes" id="UP000054279">
    <property type="component" value="Unassembled WGS sequence"/>
</dbReference>
<keyword evidence="4" id="KW-1185">Reference proteome</keyword>
<feature type="transmembrane region" description="Helical" evidence="1">
    <location>
        <begin position="110"/>
        <end position="128"/>
    </location>
</feature>
<keyword evidence="1" id="KW-0812">Transmembrane</keyword>
<dbReference type="Pfam" id="PF10615">
    <property type="entry name" value="DUF2470"/>
    <property type="match status" value="1"/>
</dbReference>
<dbReference type="InterPro" id="IPR037119">
    <property type="entry name" value="Haem_oxidase_HugZ-like_sf"/>
</dbReference>
<dbReference type="EMBL" id="KN837242">
    <property type="protein sequence ID" value="KIJ31487.1"/>
    <property type="molecule type" value="Genomic_DNA"/>
</dbReference>
<organism evidence="3 4">
    <name type="scientific">Sphaerobolus stellatus (strain SS14)</name>
    <dbReference type="NCBI Taxonomy" id="990650"/>
    <lineage>
        <taxon>Eukaryota</taxon>
        <taxon>Fungi</taxon>
        <taxon>Dikarya</taxon>
        <taxon>Basidiomycota</taxon>
        <taxon>Agaricomycotina</taxon>
        <taxon>Agaricomycetes</taxon>
        <taxon>Phallomycetidae</taxon>
        <taxon>Geastrales</taxon>
        <taxon>Sphaerobolaceae</taxon>
        <taxon>Sphaerobolus</taxon>
    </lineage>
</organism>
<feature type="transmembrane region" description="Helical" evidence="1">
    <location>
        <begin position="148"/>
        <end position="167"/>
    </location>
</feature>
<dbReference type="InterPro" id="IPR028110">
    <property type="entry name" value="TMEM254"/>
</dbReference>
<dbReference type="AlphaFoldDB" id="A0A0C9UQW4"/>
<name>A0A0C9UQW4_SPHS4</name>
<reference evidence="3 4" key="1">
    <citation type="submission" date="2014-06" db="EMBL/GenBank/DDBJ databases">
        <title>Evolutionary Origins and Diversification of the Mycorrhizal Mutualists.</title>
        <authorList>
            <consortium name="DOE Joint Genome Institute"/>
            <consortium name="Mycorrhizal Genomics Consortium"/>
            <person name="Kohler A."/>
            <person name="Kuo A."/>
            <person name="Nagy L.G."/>
            <person name="Floudas D."/>
            <person name="Copeland A."/>
            <person name="Barry K.W."/>
            <person name="Cichocki N."/>
            <person name="Veneault-Fourrey C."/>
            <person name="LaButti K."/>
            <person name="Lindquist E.A."/>
            <person name="Lipzen A."/>
            <person name="Lundell T."/>
            <person name="Morin E."/>
            <person name="Murat C."/>
            <person name="Riley R."/>
            <person name="Ohm R."/>
            <person name="Sun H."/>
            <person name="Tunlid A."/>
            <person name="Henrissat B."/>
            <person name="Grigoriev I.V."/>
            <person name="Hibbett D.S."/>
            <person name="Martin F."/>
        </authorList>
    </citation>
    <scope>NUCLEOTIDE SEQUENCE [LARGE SCALE GENOMIC DNA]</scope>
    <source>
        <strain evidence="3 4">SS14</strain>
    </source>
</reference>
<feature type="transmembrane region" description="Helical" evidence="1">
    <location>
        <begin position="179"/>
        <end position="197"/>
    </location>
</feature>
<dbReference type="InterPro" id="IPR019595">
    <property type="entry name" value="DUF2470"/>
</dbReference>
<dbReference type="PANTHER" id="PTHR37783:SF1">
    <property type="entry name" value="MEMBRANE PROTEIN, PUTATIVE (AFU_ORTHOLOGUE AFUA_1G04315)-RELATED"/>
    <property type="match status" value="1"/>
</dbReference>
<evidence type="ECO:0000313" key="3">
    <source>
        <dbReference type="EMBL" id="KIJ31487.1"/>
    </source>
</evidence>
<dbReference type="HOGENOM" id="CLU_104759_0_0_1"/>
<feature type="domain" description="DUF2470" evidence="2">
    <location>
        <begin position="11"/>
        <end position="85"/>
    </location>
</feature>
<evidence type="ECO:0000313" key="4">
    <source>
        <dbReference type="Proteomes" id="UP000054279"/>
    </source>
</evidence>
<accession>A0A0C9UQW4</accession>
<keyword evidence="1" id="KW-0472">Membrane</keyword>
<proteinExistence type="predicted"/>
<protein>
    <recommendedName>
        <fullName evidence="2">DUF2470 domain-containing protein</fullName>
    </recommendedName>
</protein>
<dbReference type="PANTHER" id="PTHR37783">
    <property type="entry name" value="MEMBRANE PROTEIN, PUTATIVE (AFU_ORTHOLOGUE AFUA_1G04315)-RELATED"/>
    <property type="match status" value="1"/>
</dbReference>
<evidence type="ECO:0000259" key="2">
    <source>
        <dbReference type="Pfam" id="PF10615"/>
    </source>
</evidence>
<dbReference type="Gene3D" id="3.20.180.10">
    <property type="entry name" value="PNP-oxidase-like"/>
    <property type="match status" value="1"/>
</dbReference>
<sequence length="216" mass="24181">MSDPVAASSGFLCTYMSNHPDTLVAYVRHAGKVKGLVESAKMTSIDTYQMTLAYVLKGGEKKEVSIKFDPPLAGYEEVKPRLLGMKLDAEESLGMVKRPPITTFELRREAFITLFAVTFLLYVTFSYSQPTSTIWNFGPWLRDTVGPTSMKLSWGIAIVFHSLEALYVASVCKRHSTGLVLGLKWTLATFFLGYPALRRLRALVHKARIDSIQKIH</sequence>
<dbReference type="Pfam" id="PF14934">
    <property type="entry name" value="TMEM254"/>
    <property type="match status" value="1"/>
</dbReference>
<keyword evidence="1" id="KW-1133">Transmembrane helix</keyword>
<dbReference type="OrthoDB" id="5553410at2759"/>
<evidence type="ECO:0000256" key="1">
    <source>
        <dbReference type="SAM" id="Phobius"/>
    </source>
</evidence>